<proteinExistence type="inferred from homology"/>
<evidence type="ECO:0000256" key="2">
    <source>
        <dbReference type="ARBA" id="ARBA00022475"/>
    </source>
</evidence>
<comment type="subcellular location">
    <subcellularLocation>
        <location evidence="1">Cell membrane</location>
        <topology evidence="1">Multi-pass membrane protein</topology>
    </subcellularLocation>
</comment>
<evidence type="ECO:0000313" key="11">
    <source>
        <dbReference type="Proteomes" id="UP000176191"/>
    </source>
</evidence>
<name>A0A1F5F309_9BACT</name>
<evidence type="ECO:0000256" key="3">
    <source>
        <dbReference type="ARBA" id="ARBA00022692"/>
    </source>
</evidence>
<dbReference type="Pfam" id="PF12704">
    <property type="entry name" value="MacB_PCD"/>
    <property type="match status" value="1"/>
</dbReference>
<feature type="transmembrane region" description="Helical" evidence="7">
    <location>
        <begin position="684"/>
        <end position="707"/>
    </location>
</feature>
<feature type="transmembrane region" description="Helical" evidence="7">
    <location>
        <begin position="137"/>
        <end position="160"/>
    </location>
</feature>
<feature type="transmembrane region" description="Helical" evidence="7">
    <location>
        <begin position="637"/>
        <end position="664"/>
    </location>
</feature>
<dbReference type="EMBL" id="MFAK01000042">
    <property type="protein sequence ID" value="OGD74019.1"/>
    <property type="molecule type" value="Genomic_DNA"/>
</dbReference>
<evidence type="ECO:0000313" key="10">
    <source>
        <dbReference type="EMBL" id="OGD74019.1"/>
    </source>
</evidence>
<dbReference type="PANTHER" id="PTHR30572:SF4">
    <property type="entry name" value="ABC TRANSPORTER PERMEASE YTRF"/>
    <property type="match status" value="1"/>
</dbReference>
<dbReference type="PANTHER" id="PTHR30572">
    <property type="entry name" value="MEMBRANE COMPONENT OF TRANSPORTER-RELATED"/>
    <property type="match status" value="1"/>
</dbReference>
<evidence type="ECO:0000259" key="9">
    <source>
        <dbReference type="Pfam" id="PF12704"/>
    </source>
</evidence>
<dbReference type="InterPro" id="IPR050250">
    <property type="entry name" value="Macrolide_Exporter_MacB"/>
</dbReference>
<feature type="domain" description="ABC3 transporter permease C-terminal" evidence="8">
    <location>
        <begin position="593"/>
        <end position="716"/>
    </location>
</feature>
<dbReference type="AlphaFoldDB" id="A0A1F5F309"/>
<comment type="similarity">
    <text evidence="6">Belongs to the ABC-4 integral membrane protein family.</text>
</comment>
<comment type="caution">
    <text evidence="10">The sequence shown here is derived from an EMBL/GenBank/DDBJ whole genome shotgun (WGS) entry which is preliminary data.</text>
</comment>
<keyword evidence="5 7" id="KW-0472">Membrane</keyword>
<evidence type="ECO:0000256" key="7">
    <source>
        <dbReference type="SAM" id="Phobius"/>
    </source>
</evidence>
<dbReference type="Pfam" id="PF02687">
    <property type="entry name" value="FtsX"/>
    <property type="match status" value="1"/>
</dbReference>
<dbReference type="GO" id="GO:0022857">
    <property type="term" value="F:transmembrane transporter activity"/>
    <property type="evidence" value="ECO:0007669"/>
    <property type="project" value="TreeGrafter"/>
</dbReference>
<dbReference type="InterPro" id="IPR003838">
    <property type="entry name" value="ABC3_permease_C"/>
</dbReference>
<evidence type="ECO:0000256" key="5">
    <source>
        <dbReference type="ARBA" id="ARBA00023136"/>
    </source>
</evidence>
<keyword evidence="3 7" id="KW-0812">Transmembrane</keyword>
<feature type="domain" description="MacB-like periplasmic core" evidence="9">
    <location>
        <begin position="136"/>
        <end position="287"/>
    </location>
</feature>
<feature type="transmembrane region" description="Helical" evidence="7">
    <location>
        <begin position="589"/>
        <end position="616"/>
    </location>
</feature>
<evidence type="ECO:0008006" key="12">
    <source>
        <dbReference type="Google" id="ProtNLM"/>
    </source>
</evidence>
<keyword evidence="4 7" id="KW-1133">Transmembrane helix</keyword>
<evidence type="ECO:0000256" key="4">
    <source>
        <dbReference type="ARBA" id="ARBA00022989"/>
    </source>
</evidence>
<dbReference type="InterPro" id="IPR025857">
    <property type="entry name" value="MacB_PCD"/>
</dbReference>
<dbReference type="GO" id="GO:0005886">
    <property type="term" value="C:plasma membrane"/>
    <property type="evidence" value="ECO:0007669"/>
    <property type="project" value="UniProtKB-SubCell"/>
</dbReference>
<sequence>MLADLLQNHQHEAKAEERTAGVKVPKRSWKERLRNWRHFFSKETVIKLQEEGKTILSLLSFFGLLLVFLLELLWKMIGQIKILGKIVSSTDRFWQTKLGNWGERVIAKLEGHRGGVRRSFLIALAFRNMRAKRTRSFVTVGGMGVGIAAIVFLVSVGYGLQRLVVSRVARLEELKMADVTIGQASNIRLDGEAIQTMQNIGGVEKVMPIVSLVGKVFFEGGNSESVVYGVSGEYLEVAGLNKIKGDWFTTREEAGLLPDVRVAGVSTEWNFQEASFGSRIRNVEFNVEPEIYLKVLAEPRKGAEILGYVKRVEGGYEGVEYWGESYQEDERGGEGRSVQGVVLGRWIKAPYPLWQKKGFNYEVVYDSERIQEWREGYIAEVGVMVDEDASSYIEWDDDTDYGTVLGEASGSAEIVTSVNPAASISAMVVGTDENGVEWVSIGESASESAQAAAVLMIETPESMQRQAVVNRAFIELLGIDVNKAVGSTFEIGFVILNTLKPDLDRTAESKPTVYTVSAVIEEGSTPLVYVPLGDIVGLGTTNYSQVKLVAKDKSDLEKIRQQIDNLGYKTASVADTVAQIDRLFGTARAVLATFGLVALAVASLGMFNTLTVSLMERTREVGIMKAMGMQSSEVKELFLAEAMAMGLLGGVFGVLTGFLAGKLLGIVLSTFAIVKGVGWIDISYIPPLFVVFVLILSFAVGVVTGIYPARRATKISALDALRYE</sequence>
<evidence type="ECO:0000259" key="8">
    <source>
        <dbReference type="Pfam" id="PF02687"/>
    </source>
</evidence>
<organism evidence="10 11">
    <name type="scientific">Candidatus Collierbacteria bacterium RIFOXYA2_FULL_46_10</name>
    <dbReference type="NCBI Taxonomy" id="1817726"/>
    <lineage>
        <taxon>Bacteria</taxon>
        <taxon>Candidatus Collieribacteriota</taxon>
    </lineage>
</organism>
<accession>A0A1F5F309</accession>
<gene>
    <name evidence="10" type="ORF">A2228_00250</name>
</gene>
<evidence type="ECO:0000256" key="6">
    <source>
        <dbReference type="ARBA" id="ARBA00038076"/>
    </source>
</evidence>
<protein>
    <recommendedName>
        <fullName evidence="12">ABC3 transporter permease protein domain-containing protein</fullName>
    </recommendedName>
</protein>
<feature type="transmembrane region" description="Helical" evidence="7">
    <location>
        <begin position="55"/>
        <end position="74"/>
    </location>
</feature>
<keyword evidence="2" id="KW-1003">Cell membrane</keyword>
<reference evidence="10 11" key="1">
    <citation type="journal article" date="2016" name="Nat. Commun.">
        <title>Thousands of microbial genomes shed light on interconnected biogeochemical processes in an aquifer system.</title>
        <authorList>
            <person name="Anantharaman K."/>
            <person name="Brown C.T."/>
            <person name="Hug L.A."/>
            <person name="Sharon I."/>
            <person name="Castelle C.J."/>
            <person name="Probst A.J."/>
            <person name="Thomas B.C."/>
            <person name="Singh A."/>
            <person name="Wilkins M.J."/>
            <person name="Karaoz U."/>
            <person name="Brodie E.L."/>
            <person name="Williams K.H."/>
            <person name="Hubbard S.S."/>
            <person name="Banfield J.F."/>
        </authorList>
    </citation>
    <scope>NUCLEOTIDE SEQUENCE [LARGE SCALE GENOMIC DNA]</scope>
</reference>
<dbReference type="Proteomes" id="UP000176191">
    <property type="component" value="Unassembled WGS sequence"/>
</dbReference>
<evidence type="ECO:0000256" key="1">
    <source>
        <dbReference type="ARBA" id="ARBA00004651"/>
    </source>
</evidence>